<accession>A0A183USJ0</accession>
<evidence type="ECO:0000313" key="4">
    <source>
        <dbReference type="WBParaSite" id="TCNE_0001146001-mRNA-1"/>
    </source>
</evidence>
<feature type="compositionally biased region" description="Polar residues" evidence="1">
    <location>
        <begin position="10"/>
        <end position="29"/>
    </location>
</feature>
<evidence type="ECO:0000256" key="1">
    <source>
        <dbReference type="SAM" id="MobiDB-lite"/>
    </source>
</evidence>
<dbReference type="AlphaFoldDB" id="A0A183USJ0"/>
<reference evidence="4" key="1">
    <citation type="submission" date="2016-06" db="UniProtKB">
        <authorList>
            <consortium name="WormBaseParasite"/>
        </authorList>
    </citation>
    <scope>IDENTIFICATION</scope>
</reference>
<proteinExistence type="predicted"/>
<feature type="compositionally biased region" description="Low complexity" evidence="1">
    <location>
        <begin position="30"/>
        <end position="45"/>
    </location>
</feature>
<protein>
    <submittedName>
        <fullName evidence="2 4">Uncharacterized protein</fullName>
    </submittedName>
</protein>
<feature type="compositionally biased region" description="Low complexity" evidence="1">
    <location>
        <begin position="116"/>
        <end position="131"/>
    </location>
</feature>
<evidence type="ECO:0000313" key="2">
    <source>
        <dbReference type="EMBL" id="VDM42781.1"/>
    </source>
</evidence>
<feature type="region of interest" description="Disordered" evidence="1">
    <location>
        <begin position="1"/>
        <end position="152"/>
    </location>
</feature>
<reference evidence="2 3" key="2">
    <citation type="submission" date="2018-11" db="EMBL/GenBank/DDBJ databases">
        <authorList>
            <consortium name="Pathogen Informatics"/>
        </authorList>
    </citation>
    <scope>NUCLEOTIDE SEQUENCE [LARGE SCALE GENOMIC DNA]</scope>
</reference>
<sequence length="152" mass="16997">MCRAMKKLNSESNEVNQKTSRSTQPTPNRSFASSSANAKSAGQSAKKNHNTPREQEKECKASHGEGIILEKTKRISNNPRDDSESGPDNTLWDIPTQMPFFQDEDESDNGHVTEKNQQSSKQNQWQLQSNQPFSPGDTLEGIPCEMPNFQEG</sequence>
<evidence type="ECO:0000313" key="3">
    <source>
        <dbReference type="Proteomes" id="UP000050794"/>
    </source>
</evidence>
<feature type="compositionally biased region" description="Basic and acidic residues" evidence="1">
    <location>
        <begin position="51"/>
        <end position="83"/>
    </location>
</feature>
<dbReference type="WBParaSite" id="TCNE_0001146001-mRNA-1">
    <property type="protein sequence ID" value="TCNE_0001146001-mRNA-1"/>
    <property type="gene ID" value="TCNE_0001146001"/>
</dbReference>
<organism evidence="3 4">
    <name type="scientific">Toxocara canis</name>
    <name type="common">Canine roundworm</name>
    <dbReference type="NCBI Taxonomy" id="6265"/>
    <lineage>
        <taxon>Eukaryota</taxon>
        <taxon>Metazoa</taxon>
        <taxon>Ecdysozoa</taxon>
        <taxon>Nematoda</taxon>
        <taxon>Chromadorea</taxon>
        <taxon>Rhabditida</taxon>
        <taxon>Spirurina</taxon>
        <taxon>Ascaridomorpha</taxon>
        <taxon>Ascaridoidea</taxon>
        <taxon>Toxocaridae</taxon>
        <taxon>Toxocara</taxon>
    </lineage>
</organism>
<name>A0A183USJ0_TOXCA</name>
<gene>
    <name evidence="2" type="ORF">TCNE_LOCUS11460</name>
</gene>
<dbReference type="Proteomes" id="UP000050794">
    <property type="component" value="Unassembled WGS sequence"/>
</dbReference>
<dbReference type="EMBL" id="UYWY01020865">
    <property type="protein sequence ID" value="VDM42781.1"/>
    <property type="molecule type" value="Genomic_DNA"/>
</dbReference>
<keyword evidence="3" id="KW-1185">Reference proteome</keyword>